<name>A0AA36CE95_9BILA</name>
<feature type="non-terminal residue" evidence="1">
    <location>
        <position position="1"/>
    </location>
</feature>
<sequence>MTSPASFDFLRLNDAQRLAVYHHLGFWAKRELRRVAKGADCARSDVRIIDYTFCPNALLIAVANPAKHLGMEYKDDTGAPASFAKNQYNTTTMITSQAAQLDFLNRLTAAMPPCEVNFVCNPCHIVDSDCIRYNLDVCRWPINALHQCLARDAPLIVMLREARKTTSRHNSAVEIYLPDTPNTGGPTDPACFQQIFEQVHILFARCFVVAHLEKIRVNAGYLRPHYFPEAISIVTVLLEAALVQYPPINNAPRLTLIDFNITFYYGDQLDHELPEQLRAFLTTQLGPDDRVELLYHTDVC</sequence>
<keyword evidence="2" id="KW-1185">Reference proteome</keyword>
<dbReference type="Proteomes" id="UP001177023">
    <property type="component" value="Unassembled WGS sequence"/>
</dbReference>
<comment type="caution">
    <text evidence="1">The sequence shown here is derived from an EMBL/GenBank/DDBJ whole genome shotgun (WGS) entry which is preliminary data.</text>
</comment>
<proteinExistence type="predicted"/>
<dbReference type="EMBL" id="CATQJA010001332">
    <property type="protein sequence ID" value="CAJ0566838.1"/>
    <property type="molecule type" value="Genomic_DNA"/>
</dbReference>
<evidence type="ECO:0000313" key="1">
    <source>
        <dbReference type="EMBL" id="CAJ0566838.1"/>
    </source>
</evidence>
<dbReference type="AlphaFoldDB" id="A0AA36CE95"/>
<gene>
    <name evidence="1" type="ORF">MSPICULIGERA_LOCUS5422</name>
</gene>
<organism evidence="1 2">
    <name type="scientific">Mesorhabditis spiculigera</name>
    <dbReference type="NCBI Taxonomy" id="96644"/>
    <lineage>
        <taxon>Eukaryota</taxon>
        <taxon>Metazoa</taxon>
        <taxon>Ecdysozoa</taxon>
        <taxon>Nematoda</taxon>
        <taxon>Chromadorea</taxon>
        <taxon>Rhabditida</taxon>
        <taxon>Rhabditina</taxon>
        <taxon>Rhabditomorpha</taxon>
        <taxon>Rhabditoidea</taxon>
        <taxon>Rhabditidae</taxon>
        <taxon>Mesorhabditinae</taxon>
        <taxon>Mesorhabditis</taxon>
    </lineage>
</organism>
<evidence type="ECO:0000313" key="2">
    <source>
        <dbReference type="Proteomes" id="UP001177023"/>
    </source>
</evidence>
<accession>A0AA36CE95</accession>
<protein>
    <submittedName>
        <fullName evidence="1">Uncharacterized protein</fullName>
    </submittedName>
</protein>
<reference evidence="1" key="1">
    <citation type="submission" date="2023-06" db="EMBL/GenBank/DDBJ databases">
        <authorList>
            <person name="Delattre M."/>
        </authorList>
    </citation>
    <scope>NUCLEOTIDE SEQUENCE</scope>
    <source>
        <strain evidence="1">AF72</strain>
    </source>
</reference>